<gene>
    <name evidence="2" type="ORF">FSZ17_15415</name>
</gene>
<dbReference type="EMBL" id="CP042593">
    <property type="protein sequence ID" value="QED48521.1"/>
    <property type="molecule type" value="Genomic_DNA"/>
</dbReference>
<name>A0A5B8Z6E0_CYTDA</name>
<organism evidence="2 3">
    <name type="scientific">Cytobacillus dafuensis</name>
    <name type="common">Bacillus dafuensis</name>
    <dbReference type="NCBI Taxonomy" id="1742359"/>
    <lineage>
        <taxon>Bacteria</taxon>
        <taxon>Bacillati</taxon>
        <taxon>Bacillota</taxon>
        <taxon>Bacilli</taxon>
        <taxon>Bacillales</taxon>
        <taxon>Bacillaceae</taxon>
        <taxon>Cytobacillus</taxon>
    </lineage>
</organism>
<dbReference type="PROSITE" id="PS51257">
    <property type="entry name" value="PROKAR_LIPOPROTEIN"/>
    <property type="match status" value="1"/>
</dbReference>
<dbReference type="KEGG" id="bda:FSZ17_15415"/>
<dbReference type="OrthoDB" id="2870044at2"/>
<dbReference type="STRING" id="1742359.GCA_001439625_02163"/>
<proteinExistence type="predicted"/>
<keyword evidence="3" id="KW-1185">Reference proteome</keyword>
<keyword evidence="1" id="KW-0732">Signal</keyword>
<protein>
    <submittedName>
        <fullName evidence="2">Uncharacterized protein</fullName>
    </submittedName>
</protein>
<sequence length="178" mass="20319">MEKKVMALLMMCALLLVACRPVPMNKVIKEDIPFNVQEVIHTEKVKDGVILLYATRQKNKHGEFDAITVAFLKGNDEDGWENAGHNHWEHEENELLTTYTDVFYDYDHKGNLENRIPVIYGKIESKDIKSVEVSGKDEKLEKSHIIEKGSGRYFFKLGDYEIARGLSSDGKAMGDNLE</sequence>
<reference evidence="3" key="1">
    <citation type="submission" date="2019-08" db="EMBL/GenBank/DDBJ databases">
        <authorList>
            <person name="Zheng X."/>
        </authorList>
    </citation>
    <scope>NUCLEOTIDE SEQUENCE [LARGE SCALE GENOMIC DNA]</scope>
    <source>
        <strain evidence="3">FJAT-25496</strain>
    </source>
</reference>
<feature type="chain" id="PRO_5039564930" evidence="1">
    <location>
        <begin position="19"/>
        <end position="178"/>
    </location>
</feature>
<evidence type="ECO:0000313" key="3">
    <source>
        <dbReference type="Proteomes" id="UP000321555"/>
    </source>
</evidence>
<accession>A0A5B8Z6E0</accession>
<dbReference type="AlphaFoldDB" id="A0A5B8Z6E0"/>
<feature type="signal peptide" evidence="1">
    <location>
        <begin position="1"/>
        <end position="18"/>
    </location>
</feature>
<evidence type="ECO:0000256" key="1">
    <source>
        <dbReference type="SAM" id="SignalP"/>
    </source>
</evidence>
<dbReference type="RefSeq" id="WP_146846491.1">
    <property type="nucleotide sequence ID" value="NZ_CP042593.1"/>
</dbReference>
<evidence type="ECO:0000313" key="2">
    <source>
        <dbReference type="EMBL" id="QED48521.1"/>
    </source>
</evidence>
<dbReference type="Proteomes" id="UP000321555">
    <property type="component" value="Chromosome"/>
</dbReference>